<dbReference type="Proteomes" id="UP000058857">
    <property type="component" value="Chromosome 1"/>
</dbReference>
<keyword evidence="1" id="KW-1133">Transmembrane helix</keyword>
<protein>
    <submittedName>
        <fullName evidence="2">Uncharacterized protein</fullName>
    </submittedName>
</protein>
<proteinExistence type="predicted"/>
<accession>A0A0S2IND9</accession>
<evidence type="ECO:0000256" key="1">
    <source>
        <dbReference type="SAM" id="Phobius"/>
    </source>
</evidence>
<dbReference type="AlphaFoldDB" id="A0A0S2IND9"/>
<sequence>MRPVRKKLALLLPYIPSSTSHSKVSLLPSDIPLHYECFCLRLPGCSGFPVGYSKRSFGNFYVSELVEFIVFVGEVVFHVIFFSCISYYTMKANRE</sequence>
<dbReference type="PATRIC" id="fig|280505.15.peg.634"/>
<keyword evidence="1" id="KW-0472">Membrane</keyword>
<name>A0A0S2IND9_LEPBO</name>
<evidence type="ECO:0000313" key="2">
    <source>
        <dbReference type="EMBL" id="ALO24989.1"/>
    </source>
</evidence>
<feature type="transmembrane region" description="Helical" evidence="1">
    <location>
        <begin position="68"/>
        <end position="90"/>
    </location>
</feature>
<organism evidence="2">
    <name type="scientific">Leptospira borgpetersenii serovar Ballum</name>
    <dbReference type="NCBI Taxonomy" id="280505"/>
    <lineage>
        <taxon>Bacteria</taxon>
        <taxon>Pseudomonadati</taxon>
        <taxon>Spirochaetota</taxon>
        <taxon>Spirochaetia</taxon>
        <taxon>Leptospirales</taxon>
        <taxon>Leptospiraceae</taxon>
        <taxon>Leptospira</taxon>
    </lineage>
</organism>
<keyword evidence="1" id="KW-0812">Transmembrane</keyword>
<reference evidence="2 3" key="1">
    <citation type="journal article" date="2015" name="PLoS Negl. Trop. Dis.">
        <title>Distribution of Plasmids in Distinct Leptospira Pathogenic Species.</title>
        <authorList>
            <person name="Wang Y."/>
            <person name="Zhuang X."/>
            <person name="Zhong Y."/>
            <person name="Zhang C."/>
            <person name="Zhang Y."/>
            <person name="Zeng L."/>
            <person name="Zhu Y."/>
            <person name="He P."/>
            <person name="Dong K."/>
            <person name="Pal U."/>
            <person name="Guo X."/>
            <person name="Qin J."/>
        </authorList>
    </citation>
    <scope>NUCLEOTIDE SEQUENCE [LARGE SCALE GENOMIC DNA]</scope>
    <source>
        <strain evidence="2 3">56604</strain>
    </source>
</reference>
<gene>
    <name evidence="2" type="ORF">LBBP_00649</name>
</gene>
<dbReference type="EMBL" id="CP012029">
    <property type="protein sequence ID" value="ALO24989.1"/>
    <property type="molecule type" value="Genomic_DNA"/>
</dbReference>
<evidence type="ECO:0000313" key="3">
    <source>
        <dbReference type="Proteomes" id="UP000058857"/>
    </source>
</evidence>